<gene>
    <name evidence="1" type="ORF">C9374_005197</name>
</gene>
<comment type="caution">
    <text evidence="1">The sequence shown here is derived from an EMBL/GenBank/DDBJ whole genome shotgun (WGS) entry which is preliminary data.</text>
</comment>
<reference evidence="1 2" key="1">
    <citation type="journal article" date="2018" name="BMC Genomics">
        <title>The genome of Naegleria lovaniensis, the basis for a comparative approach to unravel pathogenicity factors of the human pathogenic amoeba N. fowleri.</title>
        <authorList>
            <person name="Liechti N."/>
            <person name="Schurch N."/>
            <person name="Bruggmann R."/>
            <person name="Wittwer M."/>
        </authorList>
    </citation>
    <scope>NUCLEOTIDE SEQUENCE [LARGE SCALE GENOMIC DNA]</scope>
    <source>
        <strain evidence="1 2">ATCC 30569</strain>
    </source>
</reference>
<proteinExistence type="predicted"/>
<organism evidence="1 2">
    <name type="scientific">Naegleria lovaniensis</name>
    <name type="common">Amoeba</name>
    <dbReference type="NCBI Taxonomy" id="51637"/>
    <lineage>
        <taxon>Eukaryota</taxon>
        <taxon>Discoba</taxon>
        <taxon>Heterolobosea</taxon>
        <taxon>Tetramitia</taxon>
        <taxon>Eutetramitia</taxon>
        <taxon>Vahlkampfiidae</taxon>
        <taxon>Naegleria</taxon>
    </lineage>
</organism>
<dbReference type="RefSeq" id="XP_044548296.1">
    <property type="nucleotide sequence ID" value="XM_044694920.1"/>
</dbReference>
<dbReference type="GeneID" id="68097652"/>
<evidence type="ECO:0000313" key="1">
    <source>
        <dbReference type="EMBL" id="KAG2382617.1"/>
    </source>
</evidence>
<keyword evidence="2" id="KW-1185">Reference proteome</keyword>
<evidence type="ECO:0000313" key="2">
    <source>
        <dbReference type="Proteomes" id="UP000816034"/>
    </source>
</evidence>
<dbReference type="Proteomes" id="UP000816034">
    <property type="component" value="Unassembled WGS sequence"/>
</dbReference>
<dbReference type="AlphaFoldDB" id="A0AA88GQF5"/>
<sequence>MTSETVKQFLVGDGLDMSNFPALQQKIYSAYKSSQKVHSDMVMACYVGDAFQNMLGVGRLTLMTPLATFNLTSQFTKVFMCQGNFTQLDSCIINSTNPNIVAPPNDNSLKIKTCNQNSGKVVFTPSYVKAGMEDVIFISMLNCIPSRNVSAQEDENGNRFSYYYGYDLTSDSVSRFLKREFNQWLDIECSLLKLQRIIF</sequence>
<accession>A0AA88GQF5</accession>
<dbReference type="EMBL" id="PYSW02000023">
    <property type="protein sequence ID" value="KAG2382617.1"/>
    <property type="molecule type" value="Genomic_DNA"/>
</dbReference>
<protein>
    <submittedName>
        <fullName evidence="1">Uncharacterized protein</fullName>
    </submittedName>
</protein>
<name>A0AA88GQF5_NAELO</name>